<keyword evidence="3" id="KW-1185">Reference proteome</keyword>
<dbReference type="InterPro" id="IPR001736">
    <property type="entry name" value="PLipase_D/transphosphatidylase"/>
</dbReference>
<dbReference type="Pfam" id="PF13091">
    <property type="entry name" value="PLDc_2"/>
    <property type="match status" value="1"/>
</dbReference>
<sequence length="374" mass="43641">MNVKIISQPISNSVGSIINDLAKEDWNSFYCMVAYAKSSGVLRIEPSIRELKDKGTKCYFVVGIDQKNTSYEALEQLHELVDELYIYHNEDINSTFHPKIYLFENDEKAVVIVGSNNLTGGGLYTNNEQSIEYSMDLRLKEDLLNYQMLLDTYKMYSNEQSELSNRVDLNFLKQLNDNNYTEKEYQLEKQRKRKMNIIREKLFGFIRVIPPKLPKKKNMESTSKVLGKERKVNYKILHEGFWKRLSKWDVSPTSAPGQIVIPIRFMPLFPNFSGLLPTPMQAQQEEVYFNVLFIDEDGTQILLKNTRAIHYVPAATHGRPNPELRFTFLNKKVFNVFKKDDVLAFYKTDEENIEFIIKRNPTLAENGKKFGFFE</sequence>
<evidence type="ECO:0000313" key="2">
    <source>
        <dbReference type="EMBL" id="SDN51168.1"/>
    </source>
</evidence>
<evidence type="ECO:0000313" key="3">
    <source>
        <dbReference type="Proteomes" id="UP000199544"/>
    </source>
</evidence>
<dbReference type="OrthoDB" id="9802848at2"/>
<gene>
    <name evidence="2" type="ORF">SAMN04488137_4716</name>
</gene>
<name>A0A1H0BZM7_9BACL</name>
<dbReference type="AlphaFoldDB" id="A0A1H0BZM7"/>
<dbReference type="RefSeq" id="WP_090239031.1">
    <property type="nucleotide sequence ID" value="NZ_FNHW01000006.1"/>
</dbReference>
<proteinExistence type="predicted"/>
<dbReference type="GO" id="GO:0003824">
    <property type="term" value="F:catalytic activity"/>
    <property type="evidence" value="ECO:0007669"/>
    <property type="project" value="InterPro"/>
</dbReference>
<dbReference type="GO" id="GO:0006793">
    <property type="term" value="P:phosphorus metabolic process"/>
    <property type="evidence" value="ECO:0007669"/>
    <property type="project" value="UniProtKB-ARBA"/>
</dbReference>
<evidence type="ECO:0000259" key="1">
    <source>
        <dbReference type="PROSITE" id="PS50035"/>
    </source>
</evidence>
<reference evidence="3" key="1">
    <citation type="submission" date="2016-10" db="EMBL/GenBank/DDBJ databases">
        <authorList>
            <person name="Varghese N."/>
            <person name="Submissions S."/>
        </authorList>
    </citation>
    <scope>NUCLEOTIDE SEQUENCE [LARGE SCALE GENOMIC DNA]</scope>
    <source>
        <strain evidence="3">CGMCC 1.6854</strain>
    </source>
</reference>
<protein>
    <submittedName>
        <fullName evidence="2">PLD-like domain-containing protein</fullName>
    </submittedName>
</protein>
<dbReference type="EMBL" id="FNHW01000006">
    <property type="protein sequence ID" value="SDN51168.1"/>
    <property type="molecule type" value="Genomic_DNA"/>
</dbReference>
<dbReference type="CDD" id="cd09117">
    <property type="entry name" value="PLDc_Bfil_DEXD_like"/>
    <property type="match status" value="1"/>
</dbReference>
<accession>A0A1H0BZM7</accession>
<dbReference type="PROSITE" id="PS50035">
    <property type="entry name" value="PLD"/>
    <property type="match status" value="1"/>
</dbReference>
<dbReference type="InterPro" id="IPR025202">
    <property type="entry name" value="PLD-like_dom"/>
</dbReference>
<feature type="domain" description="PLD phosphodiesterase" evidence="1">
    <location>
        <begin position="92"/>
        <end position="122"/>
    </location>
</feature>
<dbReference type="STRING" id="459525.SAMN04488137_4716"/>
<dbReference type="Gene3D" id="3.30.870.10">
    <property type="entry name" value="Endonuclease Chain A"/>
    <property type="match status" value="1"/>
</dbReference>
<organism evidence="2 3">
    <name type="scientific">Fictibacillus solisalsi</name>
    <dbReference type="NCBI Taxonomy" id="459525"/>
    <lineage>
        <taxon>Bacteria</taxon>
        <taxon>Bacillati</taxon>
        <taxon>Bacillota</taxon>
        <taxon>Bacilli</taxon>
        <taxon>Bacillales</taxon>
        <taxon>Fictibacillaceae</taxon>
        <taxon>Fictibacillus</taxon>
    </lineage>
</organism>
<dbReference type="Proteomes" id="UP000199544">
    <property type="component" value="Unassembled WGS sequence"/>
</dbReference>